<evidence type="ECO:0000256" key="1">
    <source>
        <dbReference type="SAM" id="SignalP"/>
    </source>
</evidence>
<dbReference type="Gene3D" id="2.60.40.4150">
    <property type="entry name" value="Type VI secretion system, lipoprotein SciN"/>
    <property type="match status" value="1"/>
</dbReference>
<dbReference type="OrthoDB" id="7021080at2"/>
<feature type="signal peptide" evidence="1">
    <location>
        <begin position="1"/>
        <end position="25"/>
    </location>
</feature>
<dbReference type="PANTHER" id="PTHR37625">
    <property type="entry name" value="OUTER MEMBRANE LIPOPROTEIN-RELATED"/>
    <property type="match status" value="1"/>
</dbReference>
<dbReference type="PATRIC" id="fig|1301098.3.peg.2815"/>
<reference evidence="2 3" key="1">
    <citation type="submission" date="2013-03" db="EMBL/GenBank/DDBJ databases">
        <authorList>
            <person name="Linke B."/>
        </authorList>
    </citation>
    <scope>NUCLEOTIDE SEQUENCE [LARGE SCALE GENOMIC DNA]</scope>
    <source>
        <strain evidence="2 3">B13</strain>
    </source>
</reference>
<organism evidence="2 3">
    <name type="scientific">Pseudomonas knackmussii (strain DSM 6978 / CCUG 54928 / LMG 23759 / B13)</name>
    <dbReference type="NCBI Taxonomy" id="1301098"/>
    <lineage>
        <taxon>Bacteria</taxon>
        <taxon>Pseudomonadati</taxon>
        <taxon>Pseudomonadota</taxon>
        <taxon>Gammaproteobacteria</taxon>
        <taxon>Pseudomonadales</taxon>
        <taxon>Pseudomonadaceae</taxon>
        <taxon>Pseudomonas</taxon>
    </lineage>
</organism>
<dbReference type="AlphaFoldDB" id="A0A024HH09"/>
<dbReference type="KEGG" id="pkc:PKB_2799"/>
<name>A0A024HH09_PSEKB</name>
<keyword evidence="3" id="KW-1185">Reference proteome</keyword>
<reference evidence="2 3" key="2">
    <citation type="submission" date="2014-05" db="EMBL/GenBank/DDBJ databases">
        <title>Genome sequence of the 3-chlorobenzoate degrading bacterium Pseudomonas knackmussii B13 shows multiple evidence for horizontal gene transfer.</title>
        <authorList>
            <person name="Miyazaki R."/>
            <person name="Bertelli C."/>
            <person name="Falquet L."/>
            <person name="Robinson-Rechavi M."/>
            <person name="Gharib W."/>
            <person name="Roy S."/>
            <person name="Van der Meer J.R."/>
        </authorList>
    </citation>
    <scope>NUCLEOTIDE SEQUENCE [LARGE SCALE GENOMIC DNA]</scope>
    <source>
        <strain evidence="2 3">B13</strain>
    </source>
</reference>
<dbReference type="NCBIfam" id="TIGR03352">
    <property type="entry name" value="VI_chp_3"/>
    <property type="match status" value="1"/>
</dbReference>
<dbReference type="InterPro" id="IPR038706">
    <property type="entry name" value="Type_VI_SciN-like_sf"/>
</dbReference>
<dbReference type="RefSeq" id="WP_043252537.1">
    <property type="nucleotide sequence ID" value="NZ_HG322950.1"/>
</dbReference>
<dbReference type="InterPro" id="IPR017734">
    <property type="entry name" value="T6SS_SciN"/>
</dbReference>
<feature type="chain" id="PRO_5001529992" description="Type VI secretion system lipoprotein TssJ" evidence="1">
    <location>
        <begin position="26"/>
        <end position="179"/>
    </location>
</feature>
<evidence type="ECO:0000313" key="3">
    <source>
        <dbReference type="Proteomes" id="UP000025241"/>
    </source>
</evidence>
<sequence length="179" mass="19366">MSLTASRSLLALAALGLLLSGCGLTQRVADGTSSFAHGLFYKQVKVLHLDFSARTALNTDTRDMSALSVSTLLRVYQLRDRKALDKAAYQDLLRDADGVLAEDLLDQQAVLVKPGEGAQFNVPLAAEAQFVAVVGLFRSPEAAQGNWRLVLAREELDPDLPRTLELGDSALTLLPMQED</sequence>
<accession>A0A024HH09</accession>
<dbReference type="HOGENOM" id="CLU_092347_0_1_6"/>
<proteinExistence type="predicted"/>
<dbReference type="STRING" id="1301098.PKB_2799"/>
<dbReference type="PROSITE" id="PS51257">
    <property type="entry name" value="PROKAR_LIPOPROTEIN"/>
    <property type="match status" value="1"/>
</dbReference>
<protein>
    <recommendedName>
        <fullName evidence="4">Type VI secretion system lipoprotein TssJ</fullName>
    </recommendedName>
</protein>
<dbReference type="PANTHER" id="PTHR37625:SF4">
    <property type="entry name" value="OUTER MEMBRANE LIPOPROTEIN"/>
    <property type="match status" value="1"/>
</dbReference>
<dbReference type="eggNOG" id="COG3521">
    <property type="taxonomic scope" value="Bacteria"/>
</dbReference>
<keyword evidence="1" id="KW-0732">Signal</keyword>
<gene>
    <name evidence="2" type="ORF">PKB_2799</name>
</gene>
<dbReference type="Proteomes" id="UP000025241">
    <property type="component" value="Chromosome I"/>
</dbReference>
<evidence type="ECO:0000313" key="2">
    <source>
        <dbReference type="EMBL" id="CDF84146.1"/>
    </source>
</evidence>
<evidence type="ECO:0008006" key="4">
    <source>
        <dbReference type="Google" id="ProtNLM"/>
    </source>
</evidence>
<dbReference type="Pfam" id="PF12790">
    <property type="entry name" value="T6SS-SciN"/>
    <property type="match status" value="1"/>
</dbReference>
<dbReference type="EMBL" id="HG322950">
    <property type="protein sequence ID" value="CDF84146.1"/>
    <property type="molecule type" value="Genomic_DNA"/>
</dbReference>